<feature type="domain" description="DUF1254" evidence="2">
    <location>
        <begin position="47"/>
        <end position="178"/>
    </location>
</feature>
<dbReference type="RefSeq" id="WP_306072654.1">
    <property type="nucleotide sequence ID" value="NZ_CP120988.1"/>
</dbReference>
<reference evidence="3 4" key="1">
    <citation type="submission" date="2023-03" db="EMBL/GenBank/DDBJ databases">
        <title>Isolation and description of six Streptomyces strains from soil environments, able to metabolize different microbial glucans.</title>
        <authorList>
            <person name="Widen T."/>
            <person name="Larsbrink J."/>
        </authorList>
    </citation>
    <scope>NUCLEOTIDE SEQUENCE [LARGE SCALE GENOMIC DNA]</scope>
    <source>
        <strain evidence="3 4">Alt2</strain>
    </source>
</reference>
<dbReference type="InterPro" id="IPR037049">
    <property type="entry name" value="DUF1214_C_sf"/>
</dbReference>
<accession>A0ABY9IHX6</accession>
<keyword evidence="4" id="KW-1185">Reference proteome</keyword>
<evidence type="ECO:0000259" key="1">
    <source>
        <dbReference type="Pfam" id="PF06742"/>
    </source>
</evidence>
<dbReference type="SUPFAM" id="SSF160935">
    <property type="entry name" value="VPA0735-like"/>
    <property type="match status" value="1"/>
</dbReference>
<dbReference type="Gene3D" id="2.60.120.600">
    <property type="entry name" value="Domain of unknown function DUF1214, C-terminal domain"/>
    <property type="match status" value="1"/>
</dbReference>
<feature type="domain" description="DUF1214" evidence="1">
    <location>
        <begin position="317"/>
        <end position="422"/>
    </location>
</feature>
<dbReference type="PANTHER" id="PTHR36509">
    <property type="entry name" value="BLL3101 PROTEIN"/>
    <property type="match status" value="1"/>
</dbReference>
<evidence type="ECO:0000313" key="4">
    <source>
        <dbReference type="Proteomes" id="UP001235744"/>
    </source>
</evidence>
<dbReference type="Pfam" id="PF06742">
    <property type="entry name" value="DUF1214"/>
    <property type="match status" value="1"/>
</dbReference>
<organism evidence="3 4">
    <name type="scientific">Streptomyces poriferorum</name>
    <dbReference type="NCBI Taxonomy" id="2798799"/>
    <lineage>
        <taxon>Bacteria</taxon>
        <taxon>Bacillati</taxon>
        <taxon>Actinomycetota</taxon>
        <taxon>Actinomycetes</taxon>
        <taxon>Kitasatosporales</taxon>
        <taxon>Streptomycetaceae</taxon>
        <taxon>Streptomyces</taxon>
    </lineage>
</organism>
<sequence length="439" mass="47865">MSGVDLNAVRATAAEGWVYGHPMLENYRTMYAQAVNPDDNRYVGGFGTFRHYPQPSRPENTDIVTPNNDTPYSWCWLDLRAEPWVVSVPEMDRYYVLPFHDLDTTYVGFVGARTTGQGPGHYLIAGPEWNGAVPDGAAGVLRADTQLVGCLGRTTLTGLAEADIEELRAIQEQYRLRPLSAFTGADVPAPVPDPVWPVWREESGQDIEFFTVLDFLLGFFPVLPGSKDVRERLAALGVDGSGTFDPASLKPEVRAAMEEGISAGHERLEAAKAGATTSSGIFGTRAELGEDYLVRGIGADKGLYGLPPAEAWYGGWVVDSKGNRPPNAAGRDYTIHFTADQLPMPQFFWSATLYGLPERLLVDNPIDRYSIGDRTPGLVHDEDGGLTLYVQHTRPNGPQQAANWLPAPDGPFSVIIRMYGPEASVLDGTWQLPPLTVAG</sequence>
<gene>
    <name evidence="3" type="ORF">P8A19_00785</name>
</gene>
<evidence type="ECO:0000313" key="3">
    <source>
        <dbReference type="EMBL" id="WLQ54074.1"/>
    </source>
</evidence>
<name>A0ABY9IHX6_9ACTN</name>
<dbReference type="InterPro" id="IPR037050">
    <property type="entry name" value="DUF1254_sf"/>
</dbReference>
<dbReference type="PANTHER" id="PTHR36509:SF2">
    <property type="entry name" value="BLL3101 PROTEIN"/>
    <property type="match status" value="1"/>
</dbReference>
<protein>
    <submittedName>
        <fullName evidence="3">DUF1254 domain-containing protein</fullName>
    </submittedName>
</protein>
<evidence type="ECO:0000259" key="2">
    <source>
        <dbReference type="Pfam" id="PF06863"/>
    </source>
</evidence>
<dbReference type="EMBL" id="CP120988">
    <property type="protein sequence ID" value="WLQ54074.1"/>
    <property type="molecule type" value="Genomic_DNA"/>
</dbReference>
<dbReference type="Proteomes" id="UP001235744">
    <property type="component" value="Chromosome"/>
</dbReference>
<dbReference type="InterPro" id="IPR010621">
    <property type="entry name" value="DUF1214"/>
</dbReference>
<dbReference type="Gene3D" id="2.60.40.1610">
    <property type="entry name" value="Domain of unknown function DUF1254"/>
    <property type="match status" value="1"/>
</dbReference>
<dbReference type="Pfam" id="PF06863">
    <property type="entry name" value="DUF1254"/>
    <property type="match status" value="1"/>
</dbReference>
<dbReference type="InterPro" id="IPR010679">
    <property type="entry name" value="DUF1254"/>
</dbReference>
<proteinExistence type="predicted"/>